<dbReference type="PANTHER" id="PTHR43270:SF12">
    <property type="entry name" value="SUCCINYL-DIAMINOPIMELATE DESUCCINYLASE"/>
    <property type="match status" value="1"/>
</dbReference>
<dbReference type="OrthoDB" id="9761532at2"/>
<dbReference type="Gene3D" id="3.40.630.10">
    <property type="entry name" value="Zn peptidases"/>
    <property type="match status" value="1"/>
</dbReference>
<evidence type="ECO:0000313" key="6">
    <source>
        <dbReference type="Proteomes" id="UP000187059"/>
    </source>
</evidence>
<evidence type="ECO:0000256" key="3">
    <source>
        <dbReference type="ARBA" id="ARBA00022801"/>
    </source>
</evidence>
<keyword evidence="6" id="KW-1185">Reference proteome</keyword>
<protein>
    <submittedName>
        <fullName evidence="5">Acetylornithine deacetylase/succinyldiaminopimelate desuccinylase-like deacylase</fullName>
    </submittedName>
</protein>
<dbReference type="PANTHER" id="PTHR43270">
    <property type="entry name" value="BETA-ALA-HIS DIPEPTIDASE"/>
    <property type="match status" value="1"/>
</dbReference>
<dbReference type="RefSeq" id="WP_076706340.1">
    <property type="nucleotide sequence ID" value="NZ_CP015097.1"/>
</dbReference>
<dbReference type="Proteomes" id="UP000187059">
    <property type="component" value="Plasmid pPABY7"/>
</dbReference>
<dbReference type="Gene3D" id="3.30.70.360">
    <property type="match status" value="1"/>
</dbReference>
<dbReference type="InterPro" id="IPR011650">
    <property type="entry name" value="Peptidase_M20_dimer"/>
</dbReference>
<keyword evidence="1" id="KW-0645">Protease</keyword>
<dbReference type="GO" id="GO:0006508">
    <property type="term" value="P:proteolysis"/>
    <property type="evidence" value="ECO:0007669"/>
    <property type="project" value="UniProtKB-KW"/>
</dbReference>
<reference evidence="5 6" key="1">
    <citation type="submission" date="2016-04" db="EMBL/GenBank/DDBJ databases">
        <title>Deep-sea bacteria in the southern Pacific.</title>
        <authorList>
            <person name="Tang K."/>
        </authorList>
    </citation>
    <scope>NUCLEOTIDE SEQUENCE [LARGE SCALE GENOMIC DNA]</scope>
    <source>
        <strain evidence="5 6">JLT2014</strain>
        <plasmid evidence="6">ppaby7</plasmid>
    </source>
</reference>
<sequence length="455" mass="48167">MSASPGDLPEGFLDDLCALLSIPSVAAWQARGDGAMQSAAEWLRARLARAGLSARLIDGPRGAPPYVYAEGAQHPERPTLLIYGHYDVQPASRADGWSSDPFMPELRDGRLYARGATDQKMNLLLPVAALESLGTGEIGWNVKLFLEGEEEIFSPHIAETLARHRALLACDLCLSSDGWQAGPQQGDLRLGLRGFCGLEVTLQGAARDLHSGTFGGVAPNPAAALTQMIAGLWDAAGEVALPGFLDGVTPPGAEEIATARAGFDAGAWRRTAGLDPDAPLPVADEDIPVQAGLMPALEVNALDAGDFAGGFRSIVPREASARLSCRLVPGQEPDRICGLVSDALERATPPGLRLSVTPLPGSARAYRIAADHPGQHLAARALEAVDGQTPRLSYSGGSIPILGEIDRQLGVKTVIFGFGLPDENMHGADEFCRLSDITRGLAAWRMFLRRGARDR</sequence>
<proteinExistence type="predicted"/>
<dbReference type="Pfam" id="PF07687">
    <property type="entry name" value="M20_dimer"/>
    <property type="match status" value="1"/>
</dbReference>
<evidence type="ECO:0000256" key="1">
    <source>
        <dbReference type="ARBA" id="ARBA00022670"/>
    </source>
</evidence>
<evidence type="ECO:0000256" key="2">
    <source>
        <dbReference type="ARBA" id="ARBA00022723"/>
    </source>
</evidence>
<dbReference type="SUPFAM" id="SSF53187">
    <property type="entry name" value="Zn-dependent exopeptidases"/>
    <property type="match status" value="1"/>
</dbReference>
<dbReference type="Pfam" id="PF01546">
    <property type="entry name" value="Peptidase_M20"/>
    <property type="match status" value="1"/>
</dbReference>
<organism evidence="5 6">
    <name type="scientific">Salipiger abyssi</name>
    <dbReference type="NCBI Taxonomy" id="1250539"/>
    <lineage>
        <taxon>Bacteria</taxon>
        <taxon>Pseudomonadati</taxon>
        <taxon>Pseudomonadota</taxon>
        <taxon>Alphaproteobacteria</taxon>
        <taxon>Rhodobacterales</taxon>
        <taxon>Roseobacteraceae</taxon>
        <taxon>Salipiger</taxon>
    </lineage>
</organism>
<dbReference type="InterPro" id="IPR002933">
    <property type="entry name" value="Peptidase_M20"/>
</dbReference>
<evidence type="ECO:0000259" key="4">
    <source>
        <dbReference type="Pfam" id="PF07687"/>
    </source>
</evidence>
<dbReference type="GO" id="GO:0008233">
    <property type="term" value="F:peptidase activity"/>
    <property type="evidence" value="ECO:0007669"/>
    <property type="project" value="UniProtKB-KW"/>
</dbReference>
<dbReference type="AlphaFoldDB" id="A0A1P8V1A0"/>
<keyword evidence="2" id="KW-0479">Metal-binding</keyword>
<dbReference type="InterPro" id="IPR051458">
    <property type="entry name" value="Cyt/Met_Dipeptidase"/>
</dbReference>
<dbReference type="EMBL" id="CP015097">
    <property type="protein sequence ID" value="APZ55398.1"/>
    <property type="molecule type" value="Genomic_DNA"/>
</dbReference>
<dbReference type="KEGG" id="paby:Ga0080574_TMP5116"/>
<accession>A0A1P8V1A0</accession>
<keyword evidence="3" id="KW-0378">Hydrolase</keyword>
<name>A0A1P8V1A0_9RHOB</name>
<geneLocation type="plasmid" evidence="6">
    <name>ppaby7</name>
</geneLocation>
<evidence type="ECO:0000313" key="5">
    <source>
        <dbReference type="EMBL" id="APZ55398.1"/>
    </source>
</evidence>
<gene>
    <name evidence="5" type="ORF">Ga0080574_TMP5116</name>
</gene>
<feature type="domain" description="Peptidase M20 dimerisation" evidence="4">
    <location>
        <begin position="191"/>
        <end position="350"/>
    </location>
</feature>
<dbReference type="GO" id="GO:0046872">
    <property type="term" value="F:metal ion binding"/>
    <property type="evidence" value="ECO:0007669"/>
    <property type="project" value="UniProtKB-KW"/>
</dbReference>
<keyword evidence="5" id="KW-0614">Plasmid</keyword>